<dbReference type="Proteomes" id="UP000216122">
    <property type="component" value="Unassembled WGS sequence"/>
</dbReference>
<evidence type="ECO:0000313" key="1">
    <source>
        <dbReference type="EMBL" id="OYT02588.1"/>
    </source>
</evidence>
<accession>A0A1C1ZNI1</accession>
<dbReference type="AlphaFoldDB" id="A0A1C1ZNI1"/>
<sequence>MKENENKNQAAKVEYVYVCVYQINGSEKIVVFDNADALFDWEDVIRGKGGFIRYSNKLDLWSGVAGYPSGEIER</sequence>
<proteinExistence type="predicted"/>
<reference evidence="2" key="1">
    <citation type="submission" date="2017-05" db="EMBL/GenBank/DDBJ databases">
        <authorList>
            <person name="Lin X.B."/>
            <person name="Stothard P."/>
            <person name="Tasseva G."/>
            <person name="Walter J."/>
        </authorList>
    </citation>
    <scope>NUCLEOTIDE SEQUENCE [LARGE SCALE GENOMIC DNA]</scope>
    <source>
        <strain evidence="2">103v</strain>
    </source>
</reference>
<organism evidence="1 2">
    <name type="scientific">Limosilactobacillus reuteri</name>
    <name type="common">Lactobacillus reuteri</name>
    <dbReference type="NCBI Taxonomy" id="1598"/>
    <lineage>
        <taxon>Bacteria</taxon>
        <taxon>Bacillati</taxon>
        <taxon>Bacillota</taxon>
        <taxon>Bacilli</taxon>
        <taxon>Lactobacillales</taxon>
        <taxon>Lactobacillaceae</taxon>
        <taxon>Limosilactobacillus</taxon>
    </lineage>
</organism>
<dbReference type="RefSeq" id="WP_065899361.1">
    <property type="nucleotide sequence ID" value="NZ_MBLT01000510.1"/>
</dbReference>
<comment type="caution">
    <text evidence="1">The sequence shown here is derived from an EMBL/GenBank/DDBJ whole genome shotgun (WGS) entry which is preliminary data.</text>
</comment>
<protein>
    <submittedName>
        <fullName evidence="1">Uncharacterized protein</fullName>
    </submittedName>
</protein>
<reference evidence="1 2" key="2">
    <citation type="submission" date="2017-09" db="EMBL/GenBank/DDBJ databases">
        <title>Tripartite evolution among Lactobacillus johnsonii, Lactobacillus taiwanensis, Lactobacillus reuteri and their rodent host.</title>
        <authorList>
            <person name="Wang T."/>
            <person name="Knowles S."/>
            <person name="Cheng C."/>
        </authorList>
    </citation>
    <scope>NUCLEOTIDE SEQUENCE [LARGE SCALE GENOMIC DNA]</scope>
    <source>
        <strain evidence="1 2">103v</strain>
    </source>
</reference>
<dbReference type="EMBL" id="NGQC01000054">
    <property type="protein sequence ID" value="OYT02588.1"/>
    <property type="molecule type" value="Genomic_DNA"/>
</dbReference>
<name>A0A1C1ZNI1_LIMRT</name>
<evidence type="ECO:0000313" key="2">
    <source>
        <dbReference type="Proteomes" id="UP000216122"/>
    </source>
</evidence>
<gene>
    <name evidence="1" type="ORF">CBG21_08175</name>
</gene>